<sequence>MWTEKMKNGKVRFVERYIEPLTGQTKKVSVVFDKNTTATRKQATEVLQARINDALSSTCLYVKQDNLTLEELVDLYRSYQQNAVTASTYRRNYYATETMLKLLGADTLAKNLSAGYVKSRIIKKDDAPYTVNERIRRFKAMIRWGYENDFISDIKYLDKIKPLPDKEAREKLEHKFLEKSDLKCLLDAMKVKHWYYLTSLMALSGLRVGEALALTMNDIDFKEKVIHVSKTYDTVNHKVTSPKTVTSNRDVFMQPELEKLLHEIRKETNKRKMLYGFRSNLLFCDRNGDYLRYYSFNKYLKETSIATLGRPITTHVLRHTHVSLLAEAGVPLETITRRVGHEDSDITKRVYLHVTERMKERDNEIVSRVSLI</sequence>
<dbReference type="InterPro" id="IPR011010">
    <property type="entry name" value="DNA_brk_join_enz"/>
</dbReference>
<evidence type="ECO:0000256" key="1">
    <source>
        <dbReference type="ARBA" id="ARBA00023172"/>
    </source>
</evidence>
<evidence type="ECO:0000259" key="2">
    <source>
        <dbReference type="PROSITE" id="PS51898"/>
    </source>
</evidence>
<dbReference type="InterPro" id="IPR050090">
    <property type="entry name" value="Tyrosine_recombinase_XerCD"/>
</dbReference>
<name>A0ABR7GDT5_9FIRM</name>
<dbReference type="Pfam" id="PF00589">
    <property type="entry name" value="Phage_integrase"/>
    <property type="match status" value="1"/>
</dbReference>
<dbReference type="EMBL" id="JACOPG010000001">
    <property type="protein sequence ID" value="MBC5685602.1"/>
    <property type="molecule type" value="Genomic_DNA"/>
</dbReference>
<dbReference type="RefSeq" id="WP_186853856.1">
    <property type="nucleotide sequence ID" value="NZ_JACOPG010000001.1"/>
</dbReference>
<organism evidence="3 4">
    <name type="scientific">Roseburia lenta</name>
    <dbReference type="NCBI Taxonomy" id="2763061"/>
    <lineage>
        <taxon>Bacteria</taxon>
        <taxon>Bacillati</taxon>
        <taxon>Bacillota</taxon>
        <taxon>Clostridia</taxon>
        <taxon>Lachnospirales</taxon>
        <taxon>Lachnospiraceae</taxon>
        <taxon>Roseburia</taxon>
    </lineage>
</organism>
<dbReference type="PANTHER" id="PTHR30349:SF64">
    <property type="entry name" value="PROPHAGE INTEGRASE INTD-RELATED"/>
    <property type="match status" value="1"/>
</dbReference>
<keyword evidence="1" id="KW-0233">DNA recombination</keyword>
<dbReference type="PROSITE" id="PS51898">
    <property type="entry name" value="TYR_RECOMBINASE"/>
    <property type="match status" value="1"/>
</dbReference>
<gene>
    <name evidence="3" type="ORF">H8R94_03050</name>
</gene>
<dbReference type="CDD" id="cd01189">
    <property type="entry name" value="INT_ICEBs1_C_like"/>
    <property type="match status" value="1"/>
</dbReference>
<evidence type="ECO:0000313" key="3">
    <source>
        <dbReference type="EMBL" id="MBC5685602.1"/>
    </source>
</evidence>
<dbReference type="InterPro" id="IPR002104">
    <property type="entry name" value="Integrase_catalytic"/>
</dbReference>
<dbReference type="InterPro" id="IPR013762">
    <property type="entry name" value="Integrase-like_cat_sf"/>
</dbReference>
<protein>
    <submittedName>
        <fullName evidence="3">Site-specific integrase</fullName>
    </submittedName>
</protein>
<reference evidence="3 4" key="1">
    <citation type="submission" date="2020-08" db="EMBL/GenBank/DDBJ databases">
        <title>Genome public.</title>
        <authorList>
            <person name="Liu C."/>
            <person name="Sun Q."/>
        </authorList>
    </citation>
    <scope>NUCLEOTIDE SEQUENCE [LARGE SCALE GENOMIC DNA]</scope>
    <source>
        <strain evidence="3 4">NSJ-9</strain>
    </source>
</reference>
<dbReference type="Proteomes" id="UP000643810">
    <property type="component" value="Unassembled WGS sequence"/>
</dbReference>
<comment type="caution">
    <text evidence="3">The sequence shown here is derived from an EMBL/GenBank/DDBJ whole genome shotgun (WGS) entry which is preliminary data.</text>
</comment>
<keyword evidence="4" id="KW-1185">Reference proteome</keyword>
<feature type="domain" description="Tyr recombinase" evidence="2">
    <location>
        <begin position="172"/>
        <end position="367"/>
    </location>
</feature>
<dbReference type="SUPFAM" id="SSF56349">
    <property type="entry name" value="DNA breaking-rejoining enzymes"/>
    <property type="match status" value="1"/>
</dbReference>
<evidence type="ECO:0000313" key="4">
    <source>
        <dbReference type="Proteomes" id="UP000643810"/>
    </source>
</evidence>
<proteinExistence type="predicted"/>
<dbReference type="Gene3D" id="1.10.443.10">
    <property type="entry name" value="Intergrase catalytic core"/>
    <property type="match status" value="1"/>
</dbReference>
<dbReference type="PANTHER" id="PTHR30349">
    <property type="entry name" value="PHAGE INTEGRASE-RELATED"/>
    <property type="match status" value="1"/>
</dbReference>
<accession>A0ABR7GDT5</accession>